<dbReference type="InterPro" id="IPR000917">
    <property type="entry name" value="Sulfatase_N"/>
</dbReference>
<evidence type="ECO:0000256" key="8">
    <source>
        <dbReference type="SAM" id="Phobius"/>
    </source>
</evidence>
<feature type="transmembrane region" description="Helical" evidence="8">
    <location>
        <begin position="72"/>
        <end position="93"/>
    </location>
</feature>
<dbReference type="Gene3D" id="3.40.720.10">
    <property type="entry name" value="Alkaline Phosphatase, subunit A"/>
    <property type="match status" value="1"/>
</dbReference>
<dbReference type="Pfam" id="PF00884">
    <property type="entry name" value="Sulfatase"/>
    <property type="match status" value="1"/>
</dbReference>
<dbReference type="RefSeq" id="WP_249512650.1">
    <property type="nucleotide sequence ID" value="NZ_CP093365.1"/>
</dbReference>
<dbReference type="PANTHER" id="PTHR47371">
    <property type="entry name" value="LIPOTEICHOIC ACID SYNTHASE"/>
    <property type="match status" value="1"/>
</dbReference>
<accession>A0ABY4PCY3</accession>
<feature type="transmembrane region" description="Helical" evidence="8">
    <location>
        <begin position="128"/>
        <end position="146"/>
    </location>
</feature>
<comment type="subcellular location">
    <subcellularLocation>
        <location evidence="1">Cell membrane</location>
        <topology evidence="1">Multi-pass membrane protein</topology>
    </subcellularLocation>
</comment>
<evidence type="ECO:0000256" key="5">
    <source>
        <dbReference type="ARBA" id="ARBA00022692"/>
    </source>
</evidence>
<name>A0ABY4PCY3_9LACO</name>
<keyword evidence="7 8" id="KW-0472">Membrane</keyword>
<keyword evidence="4" id="KW-1003">Cell membrane</keyword>
<evidence type="ECO:0000256" key="3">
    <source>
        <dbReference type="ARBA" id="ARBA00009983"/>
    </source>
</evidence>
<dbReference type="CDD" id="cd16015">
    <property type="entry name" value="LTA_synthase"/>
    <property type="match status" value="1"/>
</dbReference>
<evidence type="ECO:0000256" key="4">
    <source>
        <dbReference type="ARBA" id="ARBA00022475"/>
    </source>
</evidence>
<dbReference type="PANTHER" id="PTHR47371:SF3">
    <property type="entry name" value="PHOSPHOGLYCEROL TRANSFERASE I"/>
    <property type="match status" value="1"/>
</dbReference>
<keyword evidence="5 8" id="KW-0812">Transmembrane</keyword>
<feature type="domain" description="Sulfatase N-terminal" evidence="9">
    <location>
        <begin position="250"/>
        <end position="546"/>
    </location>
</feature>
<comment type="pathway">
    <text evidence="2">Cell wall biogenesis; lipoteichoic acid biosynthesis.</text>
</comment>
<dbReference type="Proteomes" id="UP000831947">
    <property type="component" value="Chromosome"/>
</dbReference>
<dbReference type="EMBL" id="CP093365">
    <property type="protein sequence ID" value="UQS83424.1"/>
    <property type="molecule type" value="Genomic_DNA"/>
</dbReference>
<evidence type="ECO:0000256" key="7">
    <source>
        <dbReference type="ARBA" id="ARBA00023136"/>
    </source>
</evidence>
<dbReference type="InterPro" id="IPR050448">
    <property type="entry name" value="OpgB/LTA_synthase_biosynth"/>
</dbReference>
<feature type="transmembrane region" description="Helical" evidence="8">
    <location>
        <begin position="12"/>
        <end position="32"/>
    </location>
</feature>
<protein>
    <submittedName>
        <fullName evidence="10">LTA synthase family protein</fullName>
    </submittedName>
</protein>
<reference evidence="10 11" key="1">
    <citation type="journal article" date="2022" name="Int. J. Syst. Evol. Microbiol.">
        <title>Apilactobacillus apisilvae sp. nov., Nicolia spurrieriana gen. nov. sp. nov., Bombilactobacillus folatiphilus sp. nov. and Bombilactobacillus thymidiniphilus sp. nov., four new lactic acid bacterial isolates from stingless bees Tetragonula carbonaria and Austroplebeia australis.</title>
        <authorList>
            <person name="Oliphant S.A."/>
            <person name="Watson-Haigh N.S."/>
            <person name="Sumby K.M."/>
            <person name="Gardner J."/>
            <person name="Groom S."/>
            <person name="Jiranek V."/>
        </authorList>
    </citation>
    <scope>NUCLEOTIDE SEQUENCE [LARGE SCALE GENOMIC DNA]</scope>
    <source>
        <strain evidence="10 11">SG4_A1</strain>
    </source>
</reference>
<evidence type="ECO:0000313" key="11">
    <source>
        <dbReference type="Proteomes" id="UP000831947"/>
    </source>
</evidence>
<organism evidence="10 11">
    <name type="scientific">Bombilactobacillus thymidiniphilus</name>
    <dbReference type="NCBI Taxonomy" id="2923363"/>
    <lineage>
        <taxon>Bacteria</taxon>
        <taxon>Bacillati</taxon>
        <taxon>Bacillota</taxon>
        <taxon>Bacilli</taxon>
        <taxon>Lactobacillales</taxon>
        <taxon>Lactobacillaceae</taxon>
        <taxon>Bombilactobacillus</taxon>
    </lineage>
</organism>
<evidence type="ECO:0000259" key="9">
    <source>
        <dbReference type="Pfam" id="PF00884"/>
    </source>
</evidence>
<dbReference type="InterPro" id="IPR012160">
    <property type="entry name" value="LtaS-like"/>
</dbReference>
<keyword evidence="11" id="KW-1185">Reference proteome</keyword>
<dbReference type="PIRSF" id="PIRSF005091">
    <property type="entry name" value="Mmb_sulf_HI1246"/>
    <property type="match status" value="1"/>
</dbReference>
<dbReference type="Gene3D" id="3.30.1120.170">
    <property type="match status" value="1"/>
</dbReference>
<evidence type="ECO:0000313" key="10">
    <source>
        <dbReference type="EMBL" id="UQS83424.1"/>
    </source>
</evidence>
<keyword evidence="6 8" id="KW-1133">Transmembrane helix</keyword>
<comment type="similarity">
    <text evidence="3">Belongs to the LTA synthase family.</text>
</comment>
<dbReference type="SUPFAM" id="SSF53649">
    <property type="entry name" value="Alkaline phosphatase-like"/>
    <property type="match status" value="1"/>
</dbReference>
<sequence>MAKLKQLLSKRIGWTLLLVFCIWIKTILAYYLDFSMGASDPLQHLLLILNPLASTLLLLSLPLYIKNPKLAYSLATVIYLLETLLLYSNILYYREFSDFISISTILSVGKVSKGLGSSAIAMAQPHDFLYALDFLILLILWLTKTIKLDTTYYSHLKAFMVTSLAVTGLSLNILLAEANRPQLLVRTFDRTYIVKYLGLNSFLAYDSFKTAQSNTLRSSAQGTNMDPVLDYVQQHYAKPNPNYYGVAKGKNVIIIHLESFQQFLIDSKVKDQEVTPFLNSLYHSDNTLSFANFFHEVGQGKTSDAETMMETSLFGLPEGSFFTSLGSNNTFQAAPAILNQQQGYTSAAFHGNTGSFWSRDTVYKNMGYNYFFDQKYYQQTADSNTYWGSKDKLLFAESAKYLEQLQQPFYTKFLTVTNHNPFELAENDTEGFDKPDTPNTMVNNYFATAHYLDDSVREFFDYLKSSGLYDNSIVILYGDHFGLNAGDEKDLAPLLNKDPNHWTNFDHTQLQRVPFMIHMPGLKGGIQKQYGGEIDALPTLLHLLGVNTKPYIFMGNDLLSKQHDQNVIFRNHNFVTPQYTVMTNNNNNSLTIYQNSTGHLIEHPSKKLEQKMRKVAKTKNNELNISDTVNKTNLLRFYTPPNFTPVDPKHYNYQNQFQQLLKIRDELGSQSTSLYSRNNNRSTTNLYKTNAPELQNDFTPIYEIPK</sequence>
<dbReference type="InterPro" id="IPR017850">
    <property type="entry name" value="Alkaline_phosphatase_core_sf"/>
</dbReference>
<evidence type="ECO:0000256" key="2">
    <source>
        <dbReference type="ARBA" id="ARBA00004936"/>
    </source>
</evidence>
<evidence type="ECO:0000256" key="1">
    <source>
        <dbReference type="ARBA" id="ARBA00004651"/>
    </source>
</evidence>
<feature type="transmembrane region" description="Helical" evidence="8">
    <location>
        <begin position="44"/>
        <end position="65"/>
    </location>
</feature>
<gene>
    <name evidence="10" type="ORF">MOO47_06530</name>
</gene>
<evidence type="ECO:0000256" key="6">
    <source>
        <dbReference type="ARBA" id="ARBA00022989"/>
    </source>
</evidence>
<feature type="transmembrane region" description="Helical" evidence="8">
    <location>
        <begin position="158"/>
        <end position="176"/>
    </location>
</feature>
<proteinExistence type="inferred from homology"/>